<feature type="domain" description="DUF4772" evidence="10">
    <location>
        <begin position="81"/>
        <end position="196"/>
    </location>
</feature>
<dbReference type="GO" id="GO:0008270">
    <property type="term" value="F:zinc ion binding"/>
    <property type="evidence" value="ECO:0007669"/>
    <property type="project" value="UniProtKB-KW"/>
</dbReference>
<dbReference type="GO" id="GO:0006357">
    <property type="term" value="P:regulation of transcription by RNA polymerase II"/>
    <property type="evidence" value="ECO:0007669"/>
    <property type="project" value="TreeGrafter"/>
</dbReference>
<keyword evidence="7" id="KW-0804">Transcription</keyword>
<feature type="compositionally biased region" description="Low complexity" evidence="9">
    <location>
        <begin position="339"/>
        <end position="354"/>
    </location>
</feature>
<reference evidence="12" key="1">
    <citation type="submission" date="2025-08" db="UniProtKB">
        <authorList>
            <consortium name="RefSeq"/>
        </authorList>
    </citation>
    <scope>IDENTIFICATION</scope>
</reference>
<evidence type="ECO:0000313" key="11">
    <source>
        <dbReference type="Proteomes" id="UP000515204"/>
    </source>
</evidence>
<gene>
    <name evidence="12" type="primary">LOC106746581</name>
</gene>
<feature type="region of interest" description="Disordered" evidence="9">
    <location>
        <begin position="335"/>
        <end position="399"/>
    </location>
</feature>
<feature type="compositionally biased region" description="Low complexity" evidence="9">
    <location>
        <begin position="389"/>
        <end position="399"/>
    </location>
</feature>
<protein>
    <submittedName>
        <fullName evidence="12">Zinc finger protein 395-like</fullName>
    </submittedName>
</protein>
<evidence type="ECO:0000259" key="10">
    <source>
        <dbReference type="Pfam" id="PF15997"/>
    </source>
</evidence>
<evidence type="ECO:0000256" key="3">
    <source>
        <dbReference type="ARBA" id="ARBA00022771"/>
    </source>
</evidence>
<dbReference type="SMART" id="SM01366">
    <property type="entry name" value="c-clamp"/>
    <property type="match status" value="1"/>
</dbReference>
<dbReference type="GeneID" id="106746581"/>
<keyword evidence="8" id="KW-0539">Nucleus</keyword>
<comment type="subcellular location">
    <subcellularLocation>
        <location evidence="1">Nucleus</location>
    </subcellularLocation>
</comment>
<evidence type="ECO:0000256" key="5">
    <source>
        <dbReference type="ARBA" id="ARBA00023015"/>
    </source>
</evidence>
<evidence type="ECO:0000256" key="1">
    <source>
        <dbReference type="ARBA" id="ARBA00004123"/>
    </source>
</evidence>
<evidence type="ECO:0000256" key="2">
    <source>
        <dbReference type="ARBA" id="ARBA00022723"/>
    </source>
</evidence>
<keyword evidence="3" id="KW-0863">Zinc-finger</keyword>
<sequence>MNGGVVHRASGPRPSASQHDDAGFRRREKTVAGETVRVIVGPAERRIAAAAIGSANDPRCASPSEISSRPRRKLRIMSTGKRLAKRSIIGTRVCAPGDDGKYYCGVIHAVKTPQPADSGQSVTAKTLYSVRFDSVPGGHPPSAEYSDRDLIGPGFGTVTSTRLVPGQKVYLTYNGREIHAEVTQHRQQLDEVDVVIAPNGQEGTMSLTKRIEEIRLLESRKSARLADQDTDFARLADMGSDRKRASSHSIDVPHVMGSRKRRPSTYNDSERASSGWSERMMRRFRDNDFMDDCTAALVLMSLSGSPQSPENLPPHCHQLYEYGSWGSSMIAGSPGVGGMSNSSSSSGASWRSGTPSPPLFEEGVPSRNSPCPATAHPSHNQPHYAYNASGTPGSTPGGTPIITLDEGIVPDYIEEQHPRKKIRAKVRQQDPIENGPSGAWDSEQANPAVVYKCTWPGCLEIKATVPLIEEHVRQSHLGPKKFEGPDSEKDYMRVPEEEFYYQEVGVDHMSSPPTMSHRDMARPPHEDPEYQKQLRLEATPATNNSVDSVMVGAREPNNAISQSPGTPVKHIKLSPRPLQACHQQNMTGSTGKMPSSPRRTRNDVKKCRKVYGMNSRELWCTQCRWKKACTRFCSE</sequence>
<dbReference type="PANTHER" id="PTHR13006:SF9">
    <property type="entry name" value="GLUCOSE TRANSPORTER 4 ENHANCER FACTOR, ISOFORM G"/>
    <property type="match status" value="1"/>
</dbReference>
<feature type="compositionally biased region" description="Polar residues" evidence="9">
    <location>
        <begin position="264"/>
        <end position="274"/>
    </location>
</feature>
<dbReference type="KEGG" id="dqu:106746581"/>
<dbReference type="GO" id="GO:0000978">
    <property type="term" value="F:RNA polymerase II cis-regulatory region sequence-specific DNA binding"/>
    <property type="evidence" value="ECO:0007669"/>
    <property type="project" value="TreeGrafter"/>
</dbReference>
<dbReference type="InterPro" id="IPR052253">
    <property type="entry name" value="CR1/CR2-DNA-binding_regulator"/>
</dbReference>
<keyword evidence="5" id="KW-0805">Transcription regulation</keyword>
<dbReference type="GO" id="GO:0005634">
    <property type="term" value="C:nucleus"/>
    <property type="evidence" value="ECO:0007669"/>
    <property type="project" value="UniProtKB-SubCell"/>
</dbReference>
<dbReference type="RefSeq" id="XP_014478807.1">
    <property type="nucleotide sequence ID" value="XM_014623321.1"/>
</dbReference>
<dbReference type="CTD" id="41217"/>
<evidence type="ECO:0000256" key="8">
    <source>
        <dbReference type="ARBA" id="ARBA00023242"/>
    </source>
</evidence>
<evidence type="ECO:0000313" key="12">
    <source>
        <dbReference type="RefSeq" id="XP_014478807.1"/>
    </source>
</evidence>
<dbReference type="OrthoDB" id="5950721at2759"/>
<dbReference type="Proteomes" id="UP000515204">
    <property type="component" value="Unplaced"/>
</dbReference>
<evidence type="ECO:0000256" key="9">
    <source>
        <dbReference type="SAM" id="MobiDB-lite"/>
    </source>
</evidence>
<feature type="region of interest" description="Disordered" evidence="9">
    <location>
        <begin position="238"/>
        <end position="274"/>
    </location>
</feature>
<feature type="compositionally biased region" description="Basic and acidic residues" evidence="9">
    <location>
        <begin position="18"/>
        <end position="29"/>
    </location>
</feature>
<name>A0A6P3XKM7_DINQU</name>
<accession>A0A6P3XKM7</accession>
<keyword evidence="2" id="KW-0479">Metal-binding</keyword>
<dbReference type="PANTHER" id="PTHR13006">
    <property type="entry name" value="PAPILLOMAVIRUS REGULATORY FACTOR PRF-1"/>
    <property type="match status" value="1"/>
</dbReference>
<proteinExistence type="predicted"/>
<feature type="region of interest" description="Disordered" evidence="9">
    <location>
        <begin position="1"/>
        <end position="29"/>
    </location>
</feature>
<organism evidence="11 12">
    <name type="scientific">Dinoponera quadriceps</name>
    <name type="common">South American ant</name>
    <dbReference type="NCBI Taxonomy" id="609295"/>
    <lineage>
        <taxon>Eukaryota</taxon>
        <taxon>Metazoa</taxon>
        <taxon>Ecdysozoa</taxon>
        <taxon>Arthropoda</taxon>
        <taxon>Hexapoda</taxon>
        <taxon>Insecta</taxon>
        <taxon>Pterygota</taxon>
        <taxon>Neoptera</taxon>
        <taxon>Endopterygota</taxon>
        <taxon>Hymenoptera</taxon>
        <taxon>Apocrita</taxon>
        <taxon>Aculeata</taxon>
        <taxon>Formicoidea</taxon>
        <taxon>Formicidae</taxon>
        <taxon>Ponerinae</taxon>
        <taxon>Ponerini</taxon>
        <taxon>Dinoponera</taxon>
    </lineage>
</organism>
<dbReference type="Pfam" id="PF15997">
    <property type="entry name" value="DUF4772"/>
    <property type="match status" value="1"/>
</dbReference>
<keyword evidence="6" id="KW-0238">DNA-binding</keyword>
<dbReference type="AlphaFoldDB" id="A0A6P3XKM7"/>
<feature type="compositionally biased region" description="Polar residues" evidence="9">
    <location>
        <begin position="366"/>
        <end position="381"/>
    </location>
</feature>
<keyword evidence="11" id="KW-1185">Reference proteome</keyword>
<keyword evidence="4" id="KW-0862">Zinc</keyword>
<evidence type="ECO:0000256" key="6">
    <source>
        <dbReference type="ARBA" id="ARBA00023125"/>
    </source>
</evidence>
<evidence type="ECO:0000256" key="7">
    <source>
        <dbReference type="ARBA" id="ARBA00023163"/>
    </source>
</evidence>
<dbReference type="GO" id="GO:0003700">
    <property type="term" value="F:DNA-binding transcription factor activity"/>
    <property type="evidence" value="ECO:0007669"/>
    <property type="project" value="TreeGrafter"/>
</dbReference>
<dbReference type="InterPro" id="IPR031940">
    <property type="entry name" value="DUF4772"/>
</dbReference>
<evidence type="ECO:0000256" key="4">
    <source>
        <dbReference type="ARBA" id="ARBA00022833"/>
    </source>
</evidence>